<accession>G3AX76</accession>
<dbReference type="OrthoDB" id="125856at2759"/>
<dbReference type="GO" id="GO:0000145">
    <property type="term" value="C:exocyst"/>
    <property type="evidence" value="ECO:0007669"/>
    <property type="project" value="TreeGrafter"/>
</dbReference>
<keyword evidence="3" id="KW-0268">Exocytosis</keyword>
<dbReference type="GO" id="GO:0006887">
    <property type="term" value="P:exocytosis"/>
    <property type="evidence" value="ECO:0007669"/>
    <property type="project" value="UniProtKB-KW"/>
</dbReference>
<dbReference type="Pfam" id="PF20667">
    <property type="entry name" value="Sec10_N"/>
    <property type="match status" value="1"/>
</dbReference>
<dbReference type="PANTHER" id="PTHR12100:SF0">
    <property type="entry name" value="EXOCYST COMPLEX COMPONENT 5"/>
    <property type="match status" value="1"/>
</dbReference>
<dbReference type="STRING" id="590646.G3AX76"/>
<dbReference type="InterPro" id="IPR009976">
    <property type="entry name" value="Sec10-like"/>
</dbReference>
<dbReference type="HOGENOM" id="CLU_008002_1_0_1"/>
<reference evidence="8 9" key="1">
    <citation type="journal article" date="2011" name="Proc. Natl. Acad. Sci. U.S.A.">
        <title>Comparative genomics of xylose-fermenting fungi for enhanced biofuel production.</title>
        <authorList>
            <person name="Wohlbach D.J."/>
            <person name="Kuo A."/>
            <person name="Sato T.K."/>
            <person name="Potts K.M."/>
            <person name="Salamov A.A."/>
            <person name="LaButti K.M."/>
            <person name="Sun H."/>
            <person name="Clum A."/>
            <person name="Pangilinan J.L."/>
            <person name="Lindquist E.A."/>
            <person name="Lucas S."/>
            <person name="Lapidus A."/>
            <person name="Jin M."/>
            <person name="Gunawan C."/>
            <person name="Balan V."/>
            <person name="Dale B.E."/>
            <person name="Jeffries T.W."/>
            <person name="Zinkel R."/>
            <person name="Barry K.W."/>
            <person name="Grigoriev I.V."/>
            <person name="Gasch A.P."/>
        </authorList>
    </citation>
    <scope>NUCLEOTIDE SEQUENCE [LARGE SCALE GENOMIC DNA]</scope>
    <source>
        <strain evidence="9">ATCC 10573 / BCRC 21748 / CBS 615 / JCM 9827 / NBRC 10315 / NRRL Y-1498 / VKM Y-70</strain>
    </source>
</reference>
<keyword evidence="9" id="KW-1185">Reference proteome</keyword>
<organism evidence="9">
    <name type="scientific">Candida tenuis (strain ATCC 10573 / BCRC 21748 / CBS 615 / JCM 9827 / NBRC 10315 / NRRL Y-1498 / VKM Y-70)</name>
    <name type="common">Yeast</name>
    <name type="synonym">Yamadazyma tenuis</name>
    <dbReference type="NCBI Taxonomy" id="590646"/>
    <lineage>
        <taxon>Eukaryota</taxon>
        <taxon>Fungi</taxon>
        <taxon>Dikarya</taxon>
        <taxon>Ascomycota</taxon>
        <taxon>Saccharomycotina</taxon>
        <taxon>Pichiomycetes</taxon>
        <taxon>Debaryomycetaceae</taxon>
        <taxon>Yamadazyma</taxon>
    </lineage>
</organism>
<dbReference type="PANTHER" id="PTHR12100">
    <property type="entry name" value="SEC10"/>
    <property type="match status" value="1"/>
</dbReference>
<proteinExistence type="inferred from homology"/>
<evidence type="ECO:0000259" key="6">
    <source>
        <dbReference type="Pfam" id="PF07393"/>
    </source>
</evidence>
<evidence type="ECO:0000256" key="2">
    <source>
        <dbReference type="ARBA" id="ARBA00022448"/>
    </source>
</evidence>
<evidence type="ECO:0000259" key="7">
    <source>
        <dbReference type="Pfam" id="PF20667"/>
    </source>
</evidence>
<dbReference type="eggNOG" id="KOG3745">
    <property type="taxonomic scope" value="Eukaryota"/>
</dbReference>
<evidence type="ECO:0000313" key="8">
    <source>
        <dbReference type="EMBL" id="EGV66708.1"/>
    </source>
</evidence>
<name>G3AX76_CANTC</name>
<dbReference type="GO" id="GO:0006893">
    <property type="term" value="P:Golgi to plasma membrane transport"/>
    <property type="evidence" value="ECO:0007669"/>
    <property type="project" value="TreeGrafter"/>
</dbReference>
<dbReference type="InterPro" id="IPR048627">
    <property type="entry name" value="Sec10_HB"/>
</dbReference>
<feature type="domain" description="Exocyst complex component Sec10 N-terminal" evidence="7">
    <location>
        <begin position="53"/>
        <end position="166"/>
    </location>
</feature>
<evidence type="ECO:0000256" key="4">
    <source>
        <dbReference type="ARBA" id="ARBA00023054"/>
    </source>
</evidence>
<protein>
    <submittedName>
        <fullName evidence="8">Uncharacterized protein</fullName>
    </submittedName>
</protein>
<gene>
    <name evidence="8" type="ORF">CANTEDRAFT_129061</name>
</gene>
<feature type="coiled-coil region" evidence="5">
    <location>
        <begin position="64"/>
        <end position="91"/>
    </location>
</feature>
<sequence length="814" mass="93816">MSFSIYNLDEEIKELLNLDDFLGGFTVNEFVEELSKDHFLKGAEVNNLEYLDPKPYIRTFESTLRELKSLSVEADSQKDQLDKQVNEYELKHSQNVLELSDRIESITNQFGNLDVRISDVSGQIDPLNTSLNKITNSRDMSIETIFLIRTYHGFFTKSKYDPLENLRVSKVYDDRLKCAKTVNNLMTLAKKIESADIPQTTQCVQAIQKFSETMERTLLNKFEVALDNDEFEVMKEISSILNEYNGGTNVIQTFVNKNDFLEEMNDDNNGAGSILDDEAVWFNLSNPDYLESVVDENLEDLLNHLKVTIKGQARIVSQVFENSTPVLKIFIQRIYAQSIQTKVNSYLQYSISVSSLAHVRVLQYLSQVVNEFTKDLKDFFITNDFDNDNELSSILDQCFYDLFIEYTSDNVYFNREKKSLEDLIYDVVSKFTSYNERALNANQLSTTLDNLNNLDYNNDSTASSDKAFGIIERKRLNKFKDFMKSRLSEVNVRNRNSIDPEDSEERKQYSSLNLALAETIIKSIIESVARVLELEPNRSPEYALELLEILLFDFGKLYIQGSLEVIYDALKSESNYTKVSSNNAIDFSYLQSFTLLTDILFLLSSCIRRVIIPCSANNPNIRNRMINLTNSYIKRCEVAINVILKETMDLISEKLAYFLSKQKRKDFLADNITEYDTEACEFVSDFMTKTHESLTVSLHDSNLLNVLTKVGMKFLSLLLEHFKKFTVNSTGGIILTRDVIRYQAVIESWEIPELSENFQILKEIGNIFTVHPNLINSLVTEGQLASLKPSTIRQYVAKRTDFNPSYLERFFSFR</sequence>
<evidence type="ECO:0000256" key="3">
    <source>
        <dbReference type="ARBA" id="ARBA00022483"/>
    </source>
</evidence>
<keyword evidence="2" id="KW-0813">Transport</keyword>
<evidence type="ECO:0000256" key="5">
    <source>
        <dbReference type="SAM" id="Coils"/>
    </source>
</evidence>
<feature type="domain" description="Exocyst complex component Sec10-like alpha-helical bundle" evidence="6">
    <location>
        <begin position="177"/>
        <end position="810"/>
    </location>
</feature>
<dbReference type="Proteomes" id="UP000000707">
    <property type="component" value="Unassembled WGS sequence"/>
</dbReference>
<dbReference type="InterPro" id="IPR048625">
    <property type="entry name" value="Sec10_N"/>
</dbReference>
<dbReference type="Pfam" id="PF07393">
    <property type="entry name" value="Sec10_HB"/>
    <property type="match status" value="1"/>
</dbReference>
<dbReference type="AlphaFoldDB" id="G3AX76"/>
<evidence type="ECO:0000256" key="1">
    <source>
        <dbReference type="ARBA" id="ARBA00006572"/>
    </source>
</evidence>
<dbReference type="GeneID" id="18249359"/>
<keyword evidence="4 5" id="KW-0175">Coiled coil</keyword>
<comment type="similarity">
    <text evidence="1">Belongs to the SEC10 family.</text>
</comment>
<dbReference type="KEGG" id="cten:18249359"/>
<dbReference type="Gene3D" id="1.20.58.1970">
    <property type="match status" value="1"/>
</dbReference>
<dbReference type="EMBL" id="GL996510">
    <property type="protein sequence ID" value="EGV66708.1"/>
    <property type="molecule type" value="Genomic_DNA"/>
</dbReference>
<evidence type="ECO:0000313" key="9">
    <source>
        <dbReference type="Proteomes" id="UP000000707"/>
    </source>
</evidence>